<evidence type="ECO:0000256" key="2">
    <source>
        <dbReference type="ARBA" id="ARBA00022475"/>
    </source>
</evidence>
<protein>
    <submittedName>
        <fullName evidence="8">Possible membrane protein</fullName>
    </submittedName>
</protein>
<proteinExistence type="predicted"/>
<keyword evidence="4 7" id="KW-1133">Transmembrane helix</keyword>
<feature type="transmembrane region" description="Helical" evidence="7">
    <location>
        <begin position="188"/>
        <end position="207"/>
    </location>
</feature>
<organism evidence="8">
    <name type="scientific">uncultured Frankineae bacterium</name>
    <dbReference type="NCBI Taxonomy" id="437475"/>
    <lineage>
        <taxon>Bacteria</taxon>
        <taxon>Bacillati</taxon>
        <taxon>Actinomycetota</taxon>
        <taxon>Actinomycetes</taxon>
        <taxon>Frankiales</taxon>
        <taxon>environmental samples</taxon>
    </lineage>
</organism>
<reference evidence="8" key="1">
    <citation type="submission" date="2020-02" db="EMBL/GenBank/DDBJ databases">
        <authorList>
            <person name="Meier V. D."/>
        </authorList>
    </citation>
    <scope>NUCLEOTIDE SEQUENCE</scope>
    <source>
        <strain evidence="8">AVDCRST_MAG07</strain>
    </source>
</reference>
<dbReference type="Pfam" id="PF07690">
    <property type="entry name" value="MFS_1"/>
    <property type="match status" value="1"/>
</dbReference>
<dbReference type="AlphaFoldDB" id="A0A6J4L9C0"/>
<feature type="transmembrane region" description="Helical" evidence="7">
    <location>
        <begin position="68"/>
        <end position="89"/>
    </location>
</feature>
<evidence type="ECO:0000256" key="3">
    <source>
        <dbReference type="ARBA" id="ARBA00022692"/>
    </source>
</evidence>
<sequence>MGRPRDLSSRAVRRVRSAARADGADRSGLSALLTVHALHAAGDALVAVALAGTLFFSVPIGEARSRVALYLLLTMLPFALLVPVAGPVLDRFPHGRRNVLALTTGGRGLVTWVMAGATASLGMYPLALAVLVLSRAYGVARSAAVPRVRPEALGLVPANARLNIAAVSAGGVAAALGSGVSALLGSGAVLRLASVVLIVGGVLALRLPEHVDEAPDREAVRPPRLLLSRCVAEVTSPLAAAVALRALAGLLTLFLAFLLRADGAPGLLVALVVAAAALGQLAGTALAARLPAGSERLLAGLALGGPFVACLGAALVGTDPWVIATAGTVGVSVSLSRFALDAALQEHVTGRSLGSAFARAETALQLAWVLGAFVAVVLPTNATLGFALAALLPPLGLLLARQLPLPEPDGSAGRPNWWPGAGRPGGRRRR</sequence>
<dbReference type="InterPro" id="IPR036259">
    <property type="entry name" value="MFS_trans_sf"/>
</dbReference>
<evidence type="ECO:0000256" key="6">
    <source>
        <dbReference type="SAM" id="MobiDB-lite"/>
    </source>
</evidence>
<accession>A0A6J4L9C0</accession>
<dbReference type="InterPro" id="IPR011701">
    <property type="entry name" value="MFS"/>
</dbReference>
<evidence type="ECO:0000256" key="1">
    <source>
        <dbReference type="ARBA" id="ARBA00004651"/>
    </source>
</evidence>
<dbReference type="SUPFAM" id="SSF103473">
    <property type="entry name" value="MFS general substrate transporter"/>
    <property type="match status" value="1"/>
</dbReference>
<feature type="transmembrane region" description="Helical" evidence="7">
    <location>
        <begin position="37"/>
        <end position="56"/>
    </location>
</feature>
<keyword evidence="5 7" id="KW-0472">Membrane</keyword>
<feature type="transmembrane region" description="Helical" evidence="7">
    <location>
        <begin position="238"/>
        <end position="261"/>
    </location>
</feature>
<feature type="transmembrane region" description="Helical" evidence="7">
    <location>
        <begin position="297"/>
        <end position="315"/>
    </location>
</feature>
<feature type="transmembrane region" description="Helical" evidence="7">
    <location>
        <begin position="109"/>
        <end position="133"/>
    </location>
</feature>
<evidence type="ECO:0000256" key="4">
    <source>
        <dbReference type="ARBA" id="ARBA00022989"/>
    </source>
</evidence>
<dbReference type="GO" id="GO:0005886">
    <property type="term" value="C:plasma membrane"/>
    <property type="evidence" value="ECO:0007669"/>
    <property type="project" value="UniProtKB-SubCell"/>
</dbReference>
<dbReference type="GO" id="GO:0022857">
    <property type="term" value="F:transmembrane transporter activity"/>
    <property type="evidence" value="ECO:0007669"/>
    <property type="project" value="InterPro"/>
</dbReference>
<evidence type="ECO:0000256" key="7">
    <source>
        <dbReference type="SAM" id="Phobius"/>
    </source>
</evidence>
<keyword evidence="3 7" id="KW-0812">Transmembrane</keyword>
<gene>
    <name evidence="8" type="ORF">AVDCRST_MAG07-1544</name>
</gene>
<name>A0A6J4L9C0_9ACTN</name>
<dbReference type="PANTHER" id="PTHR23513:SF18">
    <property type="entry name" value="INTEGRAL MEMBRANE PROTEIN"/>
    <property type="match status" value="1"/>
</dbReference>
<evidence type="ECO:0000313" key="8">
    <source>
        <dbReference type="EMBL" id="CAA9326595.1"/>
    </source>
</evidence>
<feature type="region of interest" description="Disordered" evidence="6">
    <location>
        <begin position="408"/>
        <end position="430"/>
    </location>
</feature>
<dbReference type="Gene3D" id="1.20.1250.20">
    <property type="entry name" value="MFS general substrate transporter like domains"/>
    <property type="match status" value="1"/>
</dbReference>
<comment type="subcellular location">
    <subcellularLocation>
        <location evidence="1">Cell membrane</location>
        <topology evidence="1">Multi-pass membrane protein</topology>
    </subcellularLocation>
</comment>
<dbReference type="PANTHER" id="PTHR23513">
    <property type="entry name" value="INTEGRAL MEMBRANE EFFLUX PROTEIN-RELATED"/>
    <property type="match status" value="1"/>
</dbReference>
<keyword evidence="2" id="KW-1003">Cell membrane</keyword>
<feature type="transmembrane region" description="Helical" evidence="7">
    <location>
        <begin position="267"/>
        <end position="290"/>
    </location>
</feature>
<dbReference type="EMBL" id="CADCUB010000082">
    <property type="protein sequence ID" value="CAA9326595.1"/>
    <property type="molecule type" value="Genomic_DNA"/>
</dbReference>
<evidence type="ECO:0000256" key="5">
    <source>
        <dbReference type="ARBA" id="ARBA00023136"/>
    </source>
</evidence>